<proteinExistence type="predicted"/>
<comment type="caution">
    <text evidence="2">The sequence shown here is derived from an EMBL/GenBank/DDBJ whole genome shotgun (WGS) entry which is preliminary data.</text>
</comment>
<keyword evidence="3" id="KW-1185">Reference proteome</keyword>
<dbReference type="InterPro" id="IPR008775">
    <property type="entry name" value="Phytyl_CoA_dOase-like"/>
</dbReference>
<dbReference type="GO" id="GO:0016706">
    <property type="term" value="F:2-oxoglutarate-dependent dioxygenase activity"/>
    <property type="evidence" value="ECO:0007669"/>
    <property type="project" value="UniProtKB-ARBA"/>
</dbReference>
<dbReference type="Proteomes" id="UP000274271">
    <property type="component" value="Unassembled WGS sequence"/>
</dbReference>
<name>A0A3P1CBD1_9BACT</name>
<dbReference type="EMBL" id="RQJP01000006">
    <property type="protein sequence ID" value="RRB10627.1"/>
    <property type="molecule type" value="Genomic_DNA"/>
</dbReference>
<evidence type="ECO:0000313" key="3">
    <source>
        <dbReference type="Proteomes" id="UP000274271"/>
    </source>
</evidence>
<dbReference type="AlphaFoldDB" id="A0A3P1CBD1"/>
<organism evidence="2 3">
    <name type="scientific">Larkinella knui</name>
    <dbReference type="NCBI Taxonomy" id="2025310"/>
    <lineage>
        <taxon>Bacteria</taxon>
        <taxon>Pseudomonadati</taxon>
        <taxon>Bacteroidota</taxon>
        <taxon>Cytophagia</taxon>
        <taxon>Cytophagales</taxon>
        <taxon>Spirosomataceae</taxon>
        <taxon>Larkinella</taxon>
    </lineage>
</organism>
<dbReference type="SUPFAM" id="SSF51197">
    <property type="entry name" value="Clavaminate synthase-like"/>
    <property type="match status" value="1"/>
</dbReference>
<keyword evidence="2" id="KW-0560">Oxidoreductase</keyword>
<dbReference type="PANTHER" id="PTHR20883:SF48">
    <property type="entry name" value="ECTOINE DIOXYGENASE"/>
    <property type="match status" value="1"/>
</dbReference>
<dbReference type="PANTHER" id="PTHR20883">
    <property type="entry name" value="PHYTANOYL-COA DIOXYGENASE DOMAIN CONTAINING 1"/>
    <property type="match status" value="1"/>
</dbReference>
<dbReference type="Gene3D" id="2.60.120.620">
    <property type="entry name" value="q2cbj1_9rhob like domain"/>
    <property type="match status" value="1"/>
</dbReference>
<evidence type="ECO:0000256" key="1">
    <source>
        <dbReference type="ARBA" id="ARBA00001954"/>
    </source>
</evidence>
<dbReference type="Pfam" id="PF05721">
    <property type="entry name" value="PhyH"/>
    <property type="match status" value="1"/>
</dbReference>
<comment type="cofactor">
    <cofactor evidence="1">
        <name>Fe(2+)</name>
        <dbReference type="ChEBI" id="CHEBI:29033"/>
    </cofactor>
</comment>
<dbReference type="GO" id="GO:0005506">
    <property type="term" value="F:iron ion binding"/>
    <property type="evidence" value="ECO:0007669"/>
    <property type="project" value="UniProtKB-ARBA"/>
</dbReference>
<keyword evidence="2" id="KW-0223">Dioxygenase</keyword>
<dbReference type="OrthoDB" id="9814777at2"/>
<reference evidence="2 3" key="1">
    <citation type="submission" date="2018-11" db="EMBL/GenBank/DDBJ databases">
        <authorList>
            <person name="Zhou Z."/>
            <person name="Wang G."/>
        </authorList>
    </citation>
    <scope>NUCLEOTIDE SEQUENCE [LARGE SCALE GENOMIC DNA]</scope>
    <source>
        <strain evidence="2 3">KCTC42998</strain>
    </source>
</reference>
<sequence>MQVTVDTASLAQELNEDYIVSPEAIAFYQKNGYVKLKHVLSPEVLRHYGDVITKLVIKLNTLTKSMEERTTYERAFLQIMNLWREDETAREFVFSRRLAKIGADLMGVDGVRLYHDQALYKEPSGGFTPWHADQFYWPLSSPKTVTVWIPLQDTPMEMGPLAFAEQSQGVEIGRNIEISDESERLLAEELANQNFNINDTPFELGEVSYHAGWTFHRAGPNTSSTPRKVMTMIYMDKDQTISKPQNTYQEADWTTWLGSYPVGSKPESELNPLLFSRAE</sequence>
<dbReference type="RefSeq" id="WP_124909739.1">
    <property type="nucleotide sequence ID" value="NZ_RQJP01000006.1"/>
</dbReference>
<accession>A0A3P1CBD1</accession>
<evidence type="ECO:0000313" key="2">
    <source>
        <dbReference type="EMBL" id="RRB10627.1"/>
    </source>
</evidence>
<protein>
    <submittedName>
        <fullName evidence="2">Phytanoyl-CoA dioxygenase</fullName>
    </submittedName>
</protein>
<gene>
    <name evidence="2" type="ORF">EHT87_26035</name>
</gene>